<keyword evidence="5 7" id="KW-1133">Transmembrane helix</keyword>
<feature type="transmembrane region" description="Helical" evidence="7">
    <location>
        <begin position="35"/>
        <end position="63"/>
    </location>
</feature>
<organism evidence="8 9">
    <name type="scientific">Salmonella enterica subsp. enterica serovar Macclesfield str. S-1643</name>
    <dbReference type="NCBI Taxonomy" id="1242107"/>
    <lineage>
        <taxon>Bacteria</taxon>
        <taxon>Pseudomonadati</taxon>
        <taxon>Pseudomonadota</taxon>
        <taxon>Gammaproteobacteria</taxon>
        <taxon>Enterobacterales</taxon>
        <taxon>Enterobacteriaceae</taxon>
        <taxon>Salmonella</taxon>
    </lineage>
</organism>
<gene>
    <name evidence="8" type="ORF">LFZ25_22345</name>
</gene>
<proteinExistence type="predicted"/>
<feature type="transmembrane region" description="Helical" evidence="7">
    <location>
        <begin position="350"/>
        <end position="368"/>
    </location>
</feature>
<dbReference type="NCBIfam" id="NF008510">
    <property type="entry name" value="PRK11427.1"/>
    <property type="match status" value="1"/>
</dbReference>
<evidence type="ECO:0000256" key="3">
    <source>
        <dbReference type="ARBA" id="ARBA00022475"/>
    </source>
</evidence>
<name>A0A2C9P886_SALET</name>
<dbReference type="EMBL" id="CP022117">
    <property type="protein sequence ID" value="ASG19051.1"/>
    <property type="molecule type" value="Genomic_DNA"/>
</dbReference>
<dbReference type="PANTHER" id="PTHR30509">
    <property type="entry name" value="P-HYDROXYBENZOIC ACID EFFLUX PUMP SUBUNIT-RELATED"/>
    <property type="match status" value="1"/>
</dbReference>
<dbReference type="GO" id="GO:0005886">
    <property type="term" value="C:plasma membrane"/>
    <property type="evidence" value="ECO:0007669"/>
    <property type="project" value="UniProtKB-SubCell"/>
</dbReference>
<feature type="transmembrane region" description="Helical" evidence="7">
    <location>
        <begin position="451"/>
        <end position="471"/>
    </location>
</feature>
<dbReference type="Pfam" id="PF04632">
    <property type="entry name" value="FUSC"/>
    <property type="match status" value="1"/>
</dbReference>
<dbReference type="AlphaFoldDB" id="A0A2C9P886"/>
<feature type="transmembrane region" description="Helical" evidence="7">
    <location>
        <begin position="75"/>
        <end position="95"/>
    </location>
</feature>
<keyword evidence="6 7" id="KW-0472">Membrane</keyword>
<feature type="transmembrane region" description="Helical" evidence="7">
    <location>
        <begin position="125"/>
        <end position="143"/>
    </location>
</feature>
<protein>
    <submittedName>
        <fullName evidence="8">Multidrug transporter subunit MdtO</fullName>
    </submittedName>
</protein>
<keyword evidence="3" id="KW-1003">Cell membrane</keyword>
<dbReference type="GO" id="GO:0022857">
    <property type="term" value="F:transmembrane transporter activity"/>
    <property type="evidence" value="ECO:0007669"/>
    <property type="project" value="InterPro"/>
</dbReference>
<dbReference type="InterPro" id="IPR006726">
    <property type="entry name" value="PHBA_efflux_AaeB/fusaric-R"/>
</dbReference>
<feature type="transmembrane region" description="Helical" evidence="7">
    <location>
        <begin position="101"/>
        <end position="118"/>
    </location>
</feature>
<evidence type="ECO:0000313" key="8">
    <source>
        <dbReference type="EMBL" id="ASG19051.1"/>
    </source>
</evidence>
<evidence type="ECO:0000256" key="5">
    <source>
        <dbReference type="ARBA" id="ARBA00022989"/>
    </source>
</evidence>
<feature type="transmembrane region" description="Helical" evidence="7">
    <location>
        <begin position="155"/>
        <end position="178"/>
    </location>
</feature>
<evidence type="ECO:0000256" key="2">
    <source>
        <dbReference type="ARBA" id="ARBA00022448"/>
    </source>
</evidence>
<feature type="transmembrane region" description="Helical" evidence="7">
    <location>
        <begin position="426"/>
        <end position="445"/>
    </location>
</feature>
<dbReference type="PANTHER" id="PTHR30509:SF9">
    <property type="entry name" value="MULTIDRUG RESISTANCE PROTEIN MDTO"/>
    <property type="match status" value="1"/>
</dbReference>
<accession>A0A2C9P886</accession>
<dbReference type="RefSeq" id="WP_080245517.1">
    <property type="nucleotide sequence ID" value="NZ_CP022117.1"/>
</dbReference>
<keyword evidence="4 7" id="KW-0812">Transmembrane</keyword>
<reference evidence="8 9" key="1">
    <citation type="submission" date="2017-06" db="EMBL/GenBank/DDBJ databases">
        <title>Salmonella reference genomes for public health.</title>
        <authorList>
            <person name="Robertson J."/>
            <person name="Yoshida C."/>
            <person name="Gurnik S."/>
            <person name="Nash J."/>
        </authorList>
    </citation>
    <scope>NUCLEOTIDE SEQUENCE [LARGE SCALE GENOMIC DNA]</scope>
    <source>
        <strain evidence="8 9">S-1643</strain>
    </source>
</reference>
<feature type="transmembrane region" description="Helical" evidence="7">
    <location>
        <begin position="483"/>
        <end position="501"/>
    </location>
</feature>
<dbReference type="Proteomes" id="UP000197157">
    <property type="component" value="Chromosome"/>
</dbReference>
<evidence type="ECO:0000256" key="6">
    <source>
        <dbReference type="ARBA" id="ARBA00023136"/>
    </source>
</evidence>
<feature type="transmembrane region" description="Helical" evidence="7">
    <location>
        <begin position="398"/>
        <end position="419"/>
    </location>
</feature>
<evidence type="ECO:0000256" key="4">
    <source>
        <dbReference type="ARBA" id="ARBA00022692"/>
    </source>
</evidence>
<keyword evidence="2" id="KW-0813">Transport</keyword>
<evidence type="ECO:0000313" key="9">
    <source>
        <dbReference type="Proteomes" id="UP000197157"/>
    </source>
</evidence>
<sequence>MNALDYLPLPVVRLLAFFHEELSERRPGRIPQTMQLWGCCLLVVLISMTFEIPFLAISLAVLFYGIQSNAFYTKFVAILFVVATVLEIGCLFLIYKWSYGYPLIRMIIASMSVMGCMFMMRTHRLGLLFFAVAIIAIYGQTFPGMLDYPEVVVRLTLWCIVVGLYPTLLMTLVGVLWFPSRAVQQMRQALGERLDDALSHLAETASPLPEKRIEKEALALQKLNVFCLADDADWRARSAWWQTCVTTVTYLYASLNRYDVAAFANTQDVHQFRQKLIAEIRSLQQAVVAGETWKSDWQLSEDEIAAARQCNLENLCQVLLQLGHMDPDTPPVPAAKAPAMAPDAFTNPAYVRYALKTLVACLICYIFYSGVDWEGIHTCMLTCVIVANPSVGTSFQKMALRFGGAFFGAILALVVTICVMPFLDNIVELLCVLAPILLLASWIATGSERSSYIGTQMVVTFALATLENVFGPVYDLVEIRDRAIGILIGTAVSAVIYTFIWPESESGALSQKLAGAMGMLGKVLRLPRQQESTTLRTYLQLRIGLHAAFNACEEMCERVAIERQLMSEAREIQVQKTRDVIRLGREILYAWDTTWNDAQALDNATHNDRTSQFADALEKYAAGLANASSVAPAIAVDESSDTFTLLPTLVQQEQCVCQLIASLPDWTTPALAPATEQVQGATQP</sequence>
<comment type="subcellular location">
    <subcellularLocation>
        <location evidence="1">Cell membrane</location>
        <topology evidence="1">Multi-pass membrane protein</topology>
    </subcellularLocation>
</comment>
<evidence type="ECO:0000256" key="7">
    <source>
        <dbReference type="SAM" id="Phobius"/>
    </source>
</evidence>
<evidence type="ECO:0000256" key="1">
    <source>
        <dbReference type="ARBA" id="ARBA00004651"/>
    </source>
</evidence>